<accession>J3MB53</accession>
<dbReference type="Proteomes" id="UP000006038">
    <property type="component" value="Chromosome 6"/>
</dbReference>
<feature type="compositionally biased region" description="Basic and acidic residues" evidence="1">
    <location>
        <begin position="30"/>
        <end position="40"/>
    </location>
</feature>
<dbReference type="EnsemblPlants" id="OB06G12470.1">
    <property type="protein sequence ID" value="OB06G12470.1"/>
    <property type="gene ID" value="OB06G12470"/>
</dbReference>
<reference evidence="2" key="1">
    <citation type="journal article" date="2013" name="Nat. Commun.">
        <title>Whole-genome sequencing of Oryza brachyantha reveals mechanisms underlying Oryza genome evolution.</title>
        <authorList>
            <person name="Chen J."/>
            <person name="Huang Q."/>
            <person name="Gao D."/>
            <person name="Wang J."/>
            <person name="Lang Y."/>
            <person name="Liu T."/>
            <person name="Li B."/>
            <person name="Bai Z."/>
            <person name="Luis Goicoechea J."/>
            <person name="Liang C."/>
            <person name="Chen C."/>
            <person name="Zhang W."/>
            <person name="Sun S."/>
            <person name="Liao Y."/>
            <person name="Zhang X."/>
            <person name="Yang L."/>
            <person name="Song C."/>
            <person name="Wang M."/>
            <person name="Shi J."/>
            <person name="Liu G."/>
            <person name="Liu J."/>
            <person name="Zhou H."/>
            <person name="Zhou W."/>
            <person name="Yu Q."/>
            <person name="An N."/>
            <person name="Chen Y."/>
            <person name="Cai Q."/>
            <person name="Wang B."/>
            <person name="Liu B."/>
            <person name="Min J."/>
            <person name="Huang Y."/>
            <person name="Wu H."/>
            <person name="Li Z."/>
            <person name="Zhang Y."/>
            <person name="Yin Y."/>
            <person name="Song W."/>
            <person name="Jiang J."/>
            <person name="Jackson S.A."/>
            <person name="Wing R.A."/>
            <person name="Wang J."/>
            <person name="Chen M."/>
        </authorList>
    </citation>
    <scope>NUCLEOTIDE SEQUENCE [LARGE SCALE GENOMIC DNA]</scope>
    <source>
        <strain evidence="2">cv. IRGC 101232</strain>
    </source>
</reference>
<dbReference type="HOGENOM" id="CLU_2337023_0_0_1"/>
<protein>
    <submittedName>
        <fullName evidence="2">Uncharacterized protein</fullName>
    </submittedName>
</protein>
<sequence>MELAVATAEREEASAGSVDLAGDSSSRTGRRAEMGRRSEELLGSEERAAFKPYQICPRILAARNEKSKWAMVSLNTGAPSEGAEKRILRGHKEQSCKS</sequence>
<evidence type="ECO:0000313" key="2">
    <source>
        <dbReference type="EnsemblPlants" id="OB06G12470.1"/>
    </source>
</evidence>
<dbReference type="Gramene" id="OB06G12470.1">
    <property type="protein sequence ID" value="OB06G12470.1"/>
    <property type="gene ID" value="OB06G12470"/>
</dbReference>
<proteinExistence type="predicted"/>
<evidence type="ECO:0000256" key="1">
    <source>
        <dbReference type="SAM" id="MobiDB-lite"/>
    </source>
</evidence>
<keyword evidence="3" id="KW-1185">Reference proteome</keyword>
<name>J3MB53_ORYBR</name>
<organism evidence="2">
    <name type="scientific">Oryza brachyantha</name>
    <name type="common">malo sina</name>
    <dbReference type="NCBI Taxonomy" id="4533"/>
    <lineage>
        <taxon>Eukaryota</taxon>
        <taxon>Viridiplantae</taxon>
        <taxon>Streptophyta</taxon>
        <taxon>Embryophyta</taxon>
        <taxon>Tracheophyta</taxon>
        <taxon>Spermatophyta</taxon>
        <taxon>Magnoliopsida</taxon>
        <taxon>Liliopsida</taxon>
        <taxon>Poales</taxon>
        <taxon>Poaceae</taxon>
        <taxon>BOP clade</taxon>
        <taxon>Oryzoideae</taxon>
        <taxon>Oryzeae</taxon>
        <taxon>Oryzinae</taxon>
        <taxon>Oryza</taxon>
    </lineage>
</organism>
<feature type="region of interest" description="Disordered" evidence="1">
    <location>
        <begin position="1"/>
        <end position="40"/>
    </location>
</feature>
<reference evidence="2" key="2">
    <citation type="submission" date="2013-04" db="UniProtKB">
        <authorList>
            <consortium name="EnsemblPlants"/>
        </authorList>
    </citation>
    <scope>IDENTIFICATION</scope>
</reference>
<dbReference type="AlphaFoldDB" id="J3MB53"/>
<evidence type="ECO:0000313" key="3">
    <source>
        <dbReference type="Proteomes" id="UP000006038"/>
    </source>
</evidence>